<protein>
    <submittedName>
        <fullName evidence="2">Terminase large subunit, Lambdalikevirus-type</fullName>
    </submittedName>
</protein>
<dbReference type="PANTHER" id="PTHR41287:SF1">
    <property type="entry name" value="PROTEIN YMFN"/>
    <property type="match status" value="1"/>
</dbReference>
<reference evidence="2" key="1">
    <citation type="submission" date="2020-04" db="EMBL/GenBank/DDBJ databases">
        <authorList>
            <person name="Chiriac C."/>
            <person name="Salcher M."/>
            <person name="Ghai R."/>
            <person name="Kavagutti S V."/>
        </authorList>
    </citation>
    <scope>NUCLEOTIDE SEQUENCE</scope>
</reference>
<evidence type="ECO:0000313" key="2">
    <source>
        <dbReference type="EMBL" id="CAB4159710.1"/>
    </source>
</evidence>
<accession>A0A6J5NIR0</accession>
<dbReference type="PANTHER" id="PTHR41287">
    <property type="match status" value="1"/>
</dbReference>
<organism evidence="2">
    <name type="scientific">uncultured Caudovirales phage</name>
    <dbReference type="NCBI Taxonomy" id="2100421"/>
    <lineage>
        <taxon>Viruses</taxon>
        <taxon>Duplodnaviria</taxon>
        <taxon>Heunggongvirae</taxon>
        <taxon>Uroviricota</taxon>
        <taxon>Caudoviricetes</taxon>
        <taxon>Peduoviridae</taxon>
        <taxon>Maltschvirus</taxon>
        <taxon>Maltschvirus maltsch</taxon>
    </lineage>
</organism>
<feature type="region of interest" description="Disordered" evidence="1">
    <location>
        <begin position="1"/>
        <end position="20"/>
    </location>
</feature>
<name>A0A6J5NIR0_9CAUD</name>
<dbReference type="Pfam" id="PF03237">
    <property type="entry name" value="Terminase_6N"/>
    <property type="match status" value="1"/>
</dbReference>
<gene>
    <name evidence="2" type="ORF">UFOVP720_9</name>
</gene>
<evidence type="ECO:0000256" key="1">
    <source>
        <dbReference type="SAM" id="MobiDB-lite"/>
    </source>
</evidence>
<dbReference type="InterPro" id="IPR027417">
    <property type="entry name" value="P-loop_NTPase"/>
</dbReference>
<proteinExistence type="predicted"/>
<dbReference type="EMBL" id="LR796690">
    <property type="protein sequence ID" value="CAB4159710.1"/>
    <property type="molecule type" value="Genomic_DNA"/>
</dbReference>
<dbReference type="InterPro" id="IPR005021">
    <property type="entry name" value="Terminase_largesu-like"/>
</dbReference>
<sequence length="471" mass="52066">MTKTITPRYGATEPRLHSPYLKAPNRGEEIAQLAESIGLPLLPWQDFVIRDMTSVDEDNMFIRKTNLILCSRQQGKTHLARMMMLGHMFLFDSPNVLIMSSNRSMALDTFRQVAYAIEGSAELSRQVKQIRFANGTESIELKNGHRLDVVAATRDGSRGRSASLLYIDEVREISEEGYRAATPTTRAKPNAQTLLTSNAGDAFSTVLNDLRERALSNPPKTFGFYEYSAPPFAKITDRDAWAMANPALGYTVTEEALEEAVATQPIETTKTELLCQWISSAQSPWPHLSVEEAGDKDLKLVPGPLTIFAFDVAPSRRDGSLVMGQVLPDGRIGVAVLEIFHSDVSIDELFVANAIAKWAKIYYPRAVCYDKYTTASIAKRLEVNGIQIHDISGQKGYQASGDLYEALANKRLVHSGQDELVTHMANCAAKESDASWRIIRRKSAGPVDIAIGLSMVVHVLTQPMAEAKVYV</sequence>
<dbReference type="Gene3D" id="3.40.50.300">
    <property type="entry name" value="P-loop containing nucleotide triphosphate hydrolases"/>
    <property type="match status" value="1"/>
</dbReference>